<evidence type="ECO:0000313" key="2">
    <source>
        <dbReference type="EMBL" id="KFM64590.1"/>
    </source>
</evidence>
<feature type="signal peptide" evidence="1">
    <location>
        <begin position="1"/>
        <end position="15"/>
    </location>
</feature>
<dbReference type="EMBL" id="KK115257">
    <property type="protein sequence ID" value="KFM64590.1"/>
    <property type="molecule type" value="Genomic_DNA"/>
</dbReference>
<evidence type="ECO:0008006" key="4">
    <source>
        <dbReference type="Google" id="ProtNLM"/>
    </source>
</evidence>
<dbReference type="OrthoDB" id="6420019at2759"/>
<organism evidence="2 3">
    <name type="scientific">Stegodyphus mimosarum</name>
    <name type="common">African social velvet spider</name>
    <dbReference type="NCBI Taxonomy" id="407821"/>
    <lineage>
        <taxon>Eukaryota</taxon>
        <taxon>Metazoa</taxon>
        <taxon>Ecdysozoa</taxon>
        <taxon>Arthropoda</taxon>
        <taxon>Chelicerata</taxon>
        <taxon>Arachnida</taxon>
        <taxon>Araneae</taxon>
        <taxon>Araneomorphae</taxon>
        <taxon>Entelegynae</taxon>
        <taxon>Eresoidea</taxon>
        <taxon>Eresidae</taxon>
        <taxon>Stegodyphus</taxon>
    </lineage>
</organism>
<feature type="non-terminal residue" evidence="2">
    <location>
        <position position="230"/>
    </location>
</feature>
<keyword evidence="3" id="KW-1185">Reference proteome</keyword>
<keyword evidence="1" id="KW-0732">Signal</keyword>
<reference evidence="2 3" key="1">
    <citation type="submission" date="2013-11" db="EMBL/GenBank/DDBJ databases">
        <title>Genome sequencing of Stegodyphus mimosarum.</title>
        <authorList>
            <person name="Bechsgaard J."/>
        </authorList>
    </citation>
    <scope>NUCLEOTIDE SEQUENCE [LARGE SCALE GENOMIC DNA]</scope>
</reference>
<evidence type="ECO:0000256" key="1">
    <source>
        <dbReference type="SAM" id="SignalP"/>
    </source>
</evidence>
<sequence>MWIFIFASLLRLGSGDSESEICEQRYQDACPLESLPKLDESLSSKEVLNALCPIVKDHIQCIDGYERICNVKLFNFPEEYENVRDLLTDICNETTQLHHEVLEAIPCLRYAVKDIQKTCPDDRSELLELYEQYVEDEIEAESRVDPEEERHKYKCLEMLYDVSCLAEFTLNNCGGHARDGLLEIFYRAGTIHNRCSRTIVSDVFNIVAELNIDESRKNALLSNVFKFTEK</sequence>
<dbReference type="OMA" id="ECPANIS"/>
<name>A0A087THK1_STEMI</name>
<proteinExistence type="predicted"/>
<gene>
    <name evidence="2" type="ORF">X975_04810</name>
</gene>
<feature type="chain" id="PRO_5012655539" description="Secreted protein" evidence="1">
    <location>
        <begin position="16"/>
        <end position="230"/>
    </location>
</feature>
<dbReference type="Proteomes" id="UP000054359">
    <property type="component" value="Unassembled WGS sequence"/>
</dbReference>
<accession>A0A087THK1</accession>
<evidence type="ECO:0000313" key="3">
    <source>
        <dbReference type="Proteomes" id="UP000054359"/>
    </source>
</evidence>
<dbReference type="AlphaFoldDB" id="A0A087THK1"/>
<protein>
    <recommendedName>
        <fullName evidence="4">Secreted protein</fullName>
    </recommendedName>
</protein>